<keyword evidence="5 9" id="KW-0547">Nucleotide-binding</keyword>
<comment type="similarity">
    <text evidence="1 9 10">Belongs to the acetokinase family.</text>
</comment>
<dbReference type="SUPFAM" id="SSF53067">
    <property type="entry name" value="Actin-like ATPase domain"/>
    <property type="match status" value="2"/>
</dbReference>
<dbReference type="Pfam" id="PF00871">
    <property type="entry name" value="Acetate_kinase"/>
    <property type="match status" value="1"/>
</dbReference>
<protein>
    <recommendedName>
        <fullName evidence="9">Acetate kinase</fullName>
        <ecNumber evidence="9">2.7.2.1</ecNumber>
    </recommendedName>
    <alternativeName>
        <fullName evidence="9">Acetokinase</fullName>
    </alternativeName>
</protein>
<keyword evidence="12" id="KW-1185">Reference proteome</keyword>
<dbReference type="Gene3D" id="3.30.420.40">
    <property type="match status" value="2"/>
</dbReference>
<comment type="cofactor">
    <cofactor evidence="9">
        <name>Mg(2+)</name>
        <dbReference type="ChEBI" id="CHEBI:18420"/>
    </cofactor>
    <cofactor evidence="9">
        <name>Mn(2+)</name>
        <dbReference type="ChEBI" id="CHEBI:29035"/>
    </cofactor>
    <text evidence="9">Mg(2+). Can also accept Mn(2+).</text>
</comment>
<dbReference type="PANTHER" id="PTHR21060:SF21">
    <property type="entry name" value="ACETATE KINASE"/>
    <property type="match status" value="1"/>
</dbReference>
<feature type="binding site" evidence="9">
    <location>
        <begin position="220"/>
        <end position="224"/>
    </location>
    <ligand>
        <name>ATP</name>
        <dbReference type="ChEBI" id="CHEBI:30616"/>
    </ligand>
</feature>
<dbReference type="InterPro" id="IPR023865">
    <property type="entry name" value="Aliphatic_acid_kinase_CS"/>
</dbReference>
<dbReference type="GO" id="GO:0005524">
    <property type="term" value="F:ATP binding"/>
    <property type="evidence" value="ECO:0007669"/>
    <property type="project" value="UniProtKB-KW"/>
</dbReference>
<feature type="site" description="Transition state stabilizer" evidence="9">
    <location>
        <position position="193"/>
    </location>
</feature>
<evidence type="ECO:0000256" key="9">
    <source>
        <dbReference type="HAMAP-Rule" id="MF_00020"/>
    </source>
</evidence>
<dbReference type="InterPro" id="IPR043129">
    <property type="entry name" value="ATPase_NBD"/>
</dbReference>
<comment type="subunit">
    <text evidence="9">Homodimer.</text>
</comment>
<sequence>MSTKTQMILIVNAGSSSLKCSLFDVQGSEVGQHFRVKVANLKGPARLEIYDHSENSDGVLVDKETLDKEQLDVANNQAHANALKVILDWISKNTPQYEVAWVGHRVVHGGDRYSNPVIVDSQVLDFLETLVPLAPLHQPYNLKLIHLCREFLPECPQVACFDTAFHTSIPKVAQEFAIPRKYTEEGVRRYGFHGLSYEYILDKLGRLDAELAQKKLLVAHLGAGSSMSAIEQGKSRASTMGFTAVEGLPMGTRSGQLDPGVLLYLMQEKGMDAKALEQMLYKECGWYGVSGGIASEMLALKQSDDPNAKAAIDMFIYRIARESGSLAAALGGVDVMVFTGGVGENDADLRAAVVEQNAWLGMKIDSRRNQANEYLISADDSRVKIFAIPTNEEKMIARHTLKQLEASPCP</sequence>
<proteinExistence type="inferred from homology"/>
<feature type="site" description="Transition state stabilizer" evidence="9">
    <location>
        <position position="253"/>
    </location>
</feature>
<dbReference type="GO" id="GO:0006083">
    <property type="term" value="P:acetate metabolic process"/>
    <property type="evidence" value="ECO:0007669"/>
    <property type="project" value="TreeGrafter"/>
</dbReference>
<evidence type="ECO:0000256" key="10">
    <source>
        <dbReference type="RuleBase" id="RU003835"/>
    </source>
</evidence>
<dbReference type="Proteomes" id="UP000199058">
    <property type="component" value="Unassembled WGS sequence"/>
</dbReference>
<evidence type="ECO:0000256" key="5">
    <source>
        <dbReference type="ARBA" id="ARBA00022741"/>
    </source>
</evidence>
<evidence type="ECO:0000256" key="4">
    <source>
        <dbReference type="ARBA" id="ARBA00022723"/>
    </source>
</evidence>
<dbReference type="GO" id="GO:0000287">
    <property type="term" value="F:magnesium ion binding"/>
    <property type="evidence" value="ECO:0007669"/>
    <property type="project" value="UniProtKB-UniRule"/>
</dbReference>
<evidence type="ECO:0000256" key="6">
    <source>
        <dbReference type="ARBA" id="ARBA00022777"/>
    </source>
</evidence>
<dbReference type="InterPro" id="IPR000890">
    <property type="entry name" value="Aliphatic_acid_kin_short-chain"/>
</dbReference>
<feature type="binding site" evidence="9">
    <location>
        <position position="19"/>
    </location>
    <ligand>
        <name>ATP</name>
        <dbReference type="ChEBI" id="CHEBI:30616"/>
    </ligand>
</feature>
<name>A0A1I1FKS1_9GAMM</name>
<keyword evidence="8 9" id="KW-0460">Magnesium</keyword>
<keyword evidence="2 9" id="KW-0963">Cytoplasm</keyword>
<evidence type="ECO:0000256" key="7">
    <source>
        <dbReference type="ARBA" id="ARBA00022840"/>
    </source>
</evidence>
<dbReference type="GO" id="GO:0006085">
    <property type="term" value="P:acetyl-CoA biosynthetic process"/>
    <property type="evidence" value="ECO:0007669"/>
    <property type="project" value="UniProtKB-UniRule"/>
</dbReference>
<evidence type="ECO:0000256" key="8">
    <source>
        <dbReference type="ARBA" id="ARBA00022842"/>
    </source>
</evidence>
<dbReference type="PIRSF" id="PIRSF000722">
    <property type="entry name" value="Acetate_prop_kin"/>
    <property type="match status" value="1"/>
</dbReference>
<dbReference type="PROSITE" id="PS01075">
    <property type="entry name" value="ACETATE_KINASE_1"/>
    <property type="match status" value="1"/>
</dbReference>
<gene>
    <name evidence="9" type="primary">ackA</name>
    <name evidence="11" type="ORF">SAMN05660443_1058</name>
</gene>
<comment type="caution">
    <text evidence="9">Lacks conserved residue(s) required for the propagation of feature annotation.</text>
</comment>
<dbReference type="GO" id="GO:0008776">
    <property type="term" value="F:acetate kinase activity"/>
    <property type="evidence" value="ECO:0007669"/>
    <property type="project" value="UniProtKB-UniRule"/>
</dbReference>
<dbReference type="UniPathway" id="UPA00340">
    <property type="reaction ID" value="UER00458"/>
</dbReference>
<dbReference type="PANTHER" id="PTHR21060">
    <property type="entry name" value="ACETATE KINASE"/>
    <property type="match status" value="1"/>
</dbReference>
<feature type="binding site" evidence="9">
    <location>
        <position position="105"/>
    </location>
    <ligand>
        <name>substrate</name>
    </ligand>
</feature>
<evidence type="ECO:0000256" key="3">
    <source>
        <dbReference type="ARBA" id="ARBA00022679"/>
    </source>
</evidence>
<evidence type="ECO:0000313" key="12">
    <source>
        <dbReference type="Proteomes" id="UP000199058"/>
    </source>
</evidence>
<dbReference type="STRING" id="1122252.SAMN05660443_1058"/>
<reference evidence="11 12" key="1">
    <citation type="submission" date="2016-10" db="EMBL/GenBank/DDBJ databases">
        <authorList>
            <person name="de Groot N.N."/>
        </authorList>
    </citation>
    <scope>NUCLEOTIDE SEQUENCE [LARGE SCALE GENOMIC DNA]</scope>
    <source>
        <strain evidence="11 12">DSM 18438</strain>
    </source>
</reference>
<dbReference type="EC" id="2.7.2.1" evidence="9"/>
<dbReference type="HAMAP" id="MF_00020">
    <property type="entry name" value="Acetate_kinase"/>
    <property type="match status" value="1"/>
</dbReference>
<evidence type="ECO:0000256" key="2">
    <source>
        <dbReference type="ARBA" id="ARBA00022490"/>
    </source>
</evidence>
<keyword evidence="3 9" id="KW-0808">Transferase</keyword>
<dbReference type="InterPro" id="IPR004372">
    <property type="entry name" value="Ac/propionate_kinase"/>
</dbReference>
<keyword evidence="7 9" id="KW-0067">ATP-binding</keyword>
<accession>A0A1I1FKS1</accession>
<organism evidence="11 12">
    <name type="scientific">Marinospirillum celere</name>
    <dbReference type="NCBI Taxonomy" id="1122252"/>
    <lineage>
        <taxon>Bacteria</taxon>
        <taxon>Pseudomonadati</taxon>
        <taxon>Pseudomonadota</taxon>
        <taxon>Gammaproteobacteria</taxon>
        <taxon>Oceanospirillales</taxon>
        <taxon>Oceanospirillaceae</taxon>
        <taxon>Marinospirillum</taxon>
    </lineage>
</organism>
<feature type="binding site" evidence="9">
    <location>
        <begin position="341"/>
        <end position="345"/>
    </location>
    <ligand>
        <name>ATP</name>
        <dbReference type="ChEBI" id="CHEBI:30616"/>
    </ligand>
</feature>
<dbReference type="PROSITE" id="PS01076">
    <property type="entry name" value="ACETATE_KINASE_2"/>
    <property type="match status" value="1"/>
</dbReference>
<feature type="active site" description="Proton donor/acceptor" evidence="9">
    <location>
        <position position="162"/>
    </location>
</feature>
<comment type="function">
    <text evidence="9">Catalyzes the formation of acetyl phosphate from acetate and ATP. Can also catalyze the reverse reaction.</text>
</comment>
<dbReference type="OrthoDB" id="9802453at2"/>
<dbReference type="AlphaFoldDB" id="A0A1I1FKS1"/>
<evidence type="ECO:0000256" key="1">
    <source>
        <dbReference type="ARBA" id="ARBA00008748"/>
    </source>
</evidence>
<feature type="binding site" evidence="9">
    <location>
        <position position="392"/>
    </location>
    <ligand>
        <name>Mg(2+)</name>
        <dbReference type="ChEBI" id="CHEBI:18420"/>
    </ligand>
</feature>
<dbReference type="GO" id="GO:0005829">
    <property type="term" value="C:cytosol"/>
    <property type="evidence" value="ECO:0007669"/>
    <property type="project" value="TreeGrafter"/>
</dbReference>
<dbReference type="NCBIfam" id="TIGR00016">
    <property type="entry name" value="ackA"/>
    <property type="match status" value="1"/>
</dbReference>
<comment type="pathway">
    <text evidence="9">Metabolic intermediate biosynthesis; acetyl-CoA biosynthesis; acetyl-CoA from acetate: step 1/2.</text>
</comment>
<feature type="binding site" evidence="9">
    <location>
        <position position="12"/>
    </location>
    <ligand>
        <name>Mg(2+)</name>
        <dbReference type="ChEBI" id="CHEBI:18420"/>
    </ligand>
</feature>
<keyword evidence="4 9" id="KW-0479">Metal-binding</keyword>
<dbReference type="EMBL" id="FOLH01000002">
    <property type="protein sequence ID" value="SFB99586.1"/>
    <property type="molecule type" value="Genomic_DNA"/>
</dbReference>
<keyword evidence="6 9" id="KW-0418">Kinase</keyword>
<comment type="catalytic activity">
    <reaction evidence="9">
        <text>acetate + ATP = acetyl phosphate + ADP</text>
        <dbReference type="Rhea" id="RHEA:11352"/>
        <dbReference type="ChEBI" id="CHEBI:22191"/>
        <dbReference type="ChEBI" id="CHEBI:30089"/>
        <dbReference type="ChEBI" id="CHEBI:30616"/>
        <dbReference type="ChEBI" id="CHEBI:456216"/>
        <dbReference type="EC" id="2.7.2.1"/>
    </reaction>
</comment>
<evidence type="ECO:0000313" key="11">
    <source>
        <dbReference type="EMBL" id="SFB99586.1"/>
    </source>
</evidence>
<comment type="subcellular location">
    <subcellularLocation>
        <location evidence="9">Cytoplasm</location>
    </subcellularLocation>
</comment>
<dbReference type="PRINTS" id="PR00471">
    <property type="entry name" value="ACETATEKNASE"/>
</dbReference>
<dbReference type="RefSeq" id="WP_091960282.1">
    <property type="nucleotide sequence ID" value="NZ_FOLH01000002.1"/>
</dbReference>